<organism evidence="1 2">
    <name type="scientific">Paraburkholderia edwinii</name>
    <dbReference type="NCBI Taxonomy" id="2861782"/>
    <lineage>
        <taxon>Bacteria</taxon>
        <taxon>Pseudomonadati</taxon>
        <taxon>Pseudomonadota</taxon>
        <taxon>Betaproteobacteria</taxon>
        <taxon>Burkholderiales</taxon>
        <taxon>Burkholderiaceae</taxon>
        <taxon>Paraburkholderia</taxon>
    </lineage>
</organism>
<evidence type="ECO:0000313" key="1">
    <source>
        <dbReference type="EMBL" id="QYD71983.1"/>
    </source>
</evidence>
<name>A0ABX8USH4_9BURK</name>
<reference evidence="1 2" key="1">
    <citation type="submission" date="2021-07" db="EMBL/GenBank/DDBJ databases">
        <title>Paraburkholderia edwinii protects Aspergillus sp. from phenazines by acting as a toxin sponge.</title>
        <authorList>
            <person name="Dahlstrom K.M."/>
            <person name="Newman D.K."/>
        </authorList>
    </citation>
    <scope>NUCLEOTIDE SEQUENCE [LARGE SCALE GENOMIC DNA]</scope>
    <source>
        <strain evidence="1 2">Pe01</strain>
    </source>
</reference>
<protein>
    <submittedName>
        <fullName evidence="1">Uncharacterized protein</fullName>
    </submittedName>
</protein>
<keyword evidence="2" id="KW-1185">Reference proteome</keyword>
<evidence type="ECO:0000313" key="2">
    <source>
        <dbReference type="Proteomes" id="UP000826462"/>
    </source>
</evidence>
<dbReference type="EMBL" id="CP080096">
    <property type="protein sequence ID" value="QYD71983.1"/>
    <property type="molecule type" value="Genomic_DNA"/>
</dbReference>
<sequence>MTAAEYLALVNKGRSPVLKGAYQGAMFAGLVVNTGMDLYSLGEDARQLGENPNSELAQWRFANSVVRVFANGAAMLLMPLAPAAGFVPLLLPDFGEIGNAIALQKQKTNLERSGQQTEANATGQAHTAAALNATPIVNWFAPFYQNALTPDVEKFEHAHGNFDGQPPQAELPAGTGNNPSVTDYYGRAMQERAERVAENMTPFLRDAAGKSGTDYVTLLSHWPQTFCWPSSGNPMRTFDRAIALTYSRKTDTVIPTFFGRDVDGSFRAPSYNHDIPLQQSSQHLFYFSSMLDKGKQQEIVNLHE</sequence>
<gene>
    <name evidence="1" type="ORF">KZJ38_34060</name>
</gene>
<proteinExistence type="predicted"/>
<accession>A0ABX8USH4</accession>
<dbReference type="RefSeq" id="WP_219801412.1">
    <property type="nucleotide sequence ID" value="NZ_CP080096.1"/>
</dbReference>
<dbReference type="Proteomes" id="UP000826462">
    <property type="component" value="Chromosome 2"/>
</dbReference>